<keyword evidence="2" id="KW-1185">Reference proteome</keyword>
<dbReference type="Proteomes" id="UP000015105">
    <property type="component" value="Chromosome 3D"/>
</dbReference>
<organism evidence="1 2">
    <name type="scientific">Aegilops tauschii subsp. strangulata</name>
    <name type="common">Goatgrass</name>
    <dbReference type="NCBI Taxonomy" id="200361"/>
    <lineage>
        <taxon>Eukaryota</taxon>
        <taxon>Viridiplantae</taxon>
        <taxon>Streptophyta</taxon>
        <taxon>Embryophyta</taxon>
        <taxon>Tracheophyta</taxon>
        <taxon>Spermatophyta</taxon>
        <taxon>Magnoliopsida</taxon>
        <taxon>Liliopsida</taxon>
        <taxon>Poales</taxon>
        <taxon>Poaceae</taxon>
        <taxon>BOP clade</taxon>
        <taxon>Pooideae</taxon>
        <taxon>Triticodae</taxon>
        <taxon>Triticeae</taxon>
        <taxon>Triticinae</taxon>
        <taxon>Aegilops</taxon>
    </lineage>
</organism>
<dbReference type="AlphaFoldDB" id="A0A453GF00"/>
<dbReference type="EnsemblPlants" id="AET3Gv20986300.1">
    <property type="protein sequence ID" value="AET3Gv20986300.1"/>
    <property type="gene ID" value="AET3Gv20986300"/>
</dbReference>
<evidence type="ECO:0000313" key="2">
    <source>
        <dbReference type="Proteomes" id="UP000015105"/>
    </source>
</evidence>
<reference evidence="2" key="1">
    <citation type="journal article" date="2014" name="Science">
        <title>Ancient hybridizations among the ancestral genomes of bread wheat.</title>
        <authorList>
            <consortium name="International Wheat Genome Sequencing Consortium,"/>
            <person name="Marcussen T."/>
            <person name="Sandve S.R."/>
            <person name="Heier L."/>
            <person name="Spannagl M."/>
            <person name="Pfeifer M."/>
            <person name="Jakobsen K.S."/>
            <person name="Wulff B.B."/>
            <person name="Steuernagel B."/>
            <person name="Mayer K.F."/>
            <person name="Olsen O.A."/>
        </authorList>
    </citation>
    <scope>NUCLEOTIDE SEQUENCE [LARGE SCALE GENOMIC DNA]</scope>
    <source>
        <strain evidence="2">cv. AL8/78</strain>
    </source>
</reference>
<protein>
    <submittedName>
        <fullName evidence="1">Uncharacterized protein</fullName>
    </submittedName>
</protein>
<name>A0A453GF00_AEGTS</name>
<reference evidence="1" key="4">
    <citation type="submission" date="2019-03" db="UniProtKB">
        <authorList>
            <consortium name="EnsemblPlants"/>
        </authorList>
    </citation>
    <scope>IDENTIFICATION</scope>
</reference>
<dbReference type="Gramene" id="AET3Gv20986300.1">
    <property type="protein sequence ID" value="AET3Gv20986300.1"/>
    <property type="gene ID" value="AET3Gv20986300"/>
</dbReference>
<proteinExistence type="predicted"/>
<reference evidence="2" key="2">
    <citation type="journal article" date="2017" name="Nat. Plants">
        <title>The Aegilops tauschii genome reveals multiple impacts of transposons.</title>
        <authorList>
            <person name="Zhao G."/>
            <person name="Zou C."/>
            <person name="Li K."/>
            <person name="Wang K."/>
            <person name="Li T."/>
            <person name="Gao L."/>
            <person name="Zhang X."/>
            <person name="Wang H."/>
            <person name="Yang Z."/>
            <person name="Liu X."/>
            <person name="Jiang W."/>
            <person name="Mao L."/>
            <person name="Kong X."/>
            <person name="Jiao Y."/>
            <person name="Jia J."/>
        </authorList>
    </citation>
    <scope>NUCLEOTIDE SEQUENCE [LARGE SCALE GENOMIC DNA]</scope>
    <source>
        <strain evidence="2">cv. AL8/78</strain>
    </source>
</reference>
<sequence length="94" mass="10235">SSPPSPMAAATMIPSTLAECEGYDEAFLLEVRCHIANRPNATTAWGATSSRLPIQAHQYNSNGLKKKLLSQLTKRRVNQPGCKWTNGPAKQGRL</sequence>
<reference evidence="1" key="5">
    <citation type="journal article" date="2021" name="G3 (Bethesda)">
        <title>Aegilops tauschii genome assembly Aet v5.0 features greater sequence contiguity and improved annotation.</title>
        <authorList>
            <person name="Wang L."/>
            <person name="Zhu T."/>
            <person name="Rodriguez J.C."/>
            <person name="Deal K.R."/>
            <person name="Dubcovsky J."/>
            <person name="McGuire P.E."/>
            <person name="Lux T."/>
            <person name="Spannagl M."/>
            <person name="Mayer K.F.X."/>
            <person name="Baldrich P."/>
            <person name="Meyers B.C."/>
            <person name="Huo N."/>
            <person name="Gu Y.Q."/>
            <person name="Zhou H."/>
            <person name="Devos K.M."/>
            <person name="Bennetzen J.L."/>
            <person name="Unver T."/>
            <person name="Budak H."/>
            <person name="Gulick P.J."/>
            <person name="Galiba G."/>
            <person name="Kalapos B."/>
            <person name="Nelson D.R."/>
            <person name="Li P."/>
            <person name="You F.M."/>
            <person name="Luo M.C."/>
            <person name="Dvorak J."/>
        </authorList>
    </citation>
    <scope>NUCLEOTIDE SEQUENCE [LARGE SCALE GENOMIC DNA]</scope>
    <source>
        <strain evidence="1">cv. AL8/78</strain>
    </source>
</reference>
<reference evidence="1" key="3">
    <citation type="journal article" date="2017" name="Nature">
        <title>Genome sequence of the progenitor of the wheat D genome Aegilops tauschii.</title>
        <authorList>
            <person name="Luo M.C."/>
            <person name="Gu Y.Q."/>
            <person name="Puiu D."/>
            <person name="Wang H."/>
            <person name="Twardziok S.O."/>
            <person name="Deal K.R."/>
            <person name="Huo N."/>
            <person name="Zhu T."/>
            <person name="Wang L."/>
            <person name="Wang Y."/>
            <person name="McGuire P.E."/>
            <person name="Liu S."/>
            <person name="Long H."/>
            <person name="Ramasamy R.K."/>
            <person name="Rodriguez J.C."/>
            <person name="Van S.L."/>
            <person name="Yuan L."/>
            <person name="Wang Z."/>
            <person name="Xia Z."/>
            <person name="Xiao L."/>
            <person name="Anderson O.D."/>
            <person name="Ouyang S."/>
            <person name="Liang Y."/>
            <person name="Zimin A.V."/>
            <person name="Pertea G."/>
            <person name="Qi P."/>
            <person name="Bennetzen J.L."/>
            <person name="Dai X."/>
            <person name="Dawson M.W."/>
            <person name="Muller H.G."/>
            <person name="Kugler K."/>
            <person name="Rivarola-Duarte L."/>
            <person name="Spannagl M."/>
            <person name="Mayer K.F.X."/>
            <person name="Lu F.H."/>
            <person name="Bevan M.W."/>
            <person name="Leroy P."/>
            <person name="Li P."/>
            <person name="You F.M."/>
            <person name="Sun Q."/>
            <person name="Liu Z."/>
            <person name="Lyons E."/>
            <person name="Wicker T."/>
            <person name="Salzberg S.L."/>
            <person name="Devos K.M."/>
            <person name="Dvorak J."/>
        </authorList>
    </citation>
    <scope>NUCLEOTIDE SEQUENCE [LARGE SCALE GENOMIC DNA]</scope>
    <source>
        <strain evidence="1">cv. AL8/78</strain>
    </source>
</reference>
<evidence type="ECO:0000313" key="1">
    <source>
        <dbReference type="EnsemblPlants" id="AET3Gv20986300.1"/>
    </source>
</evidence>
<accession>A0A453GF00</accession>